<proteinExistence type="predicted"/>
<sequence>MDTGNAFVFYDIASNQPRRTFAPNPWKTRFALNFKGVPYSTQWVELPDIGSLREGLGVQANRTGPEGEAYHTLPLLQNTKKGDFVGDSFEIAMYLDNAYPDHHRLIQPHTTGLVAAFNAHVDGLFTKYSILCTMPFDPAVLPTIVAIFMKRVAAMGKTSLALTPEQREQMFKDFEANLGELAKAYRHTGGTTDWSWRPQGTDVTAHGQRPPPGREEAGVYLDGEEPGYPDFIVGAWLKMMQECLPSEDWQRLRSWQQGLWGRIVDALEPWTEMK</sequence>
<dbReference type="OrthoDB" id="4951845at2759"/>
<protein>
    <submittedName>
        <fullName evidence="4">Uncharacterized protein</fullName>
    </submittedName>
</protein>
<gene>
    <name evidence="4" type="ORF">AMS68_007783</name>
</gene>
<reference evidence="4 5" key="1">
    <citation type="journal article" date="2016" name="Sci. Rep.">
        <title>Peltaster fructicola genome reveals evolution from an invasive phytopathogen to an ectophytic parasite.</title>
        <authorList>
            <person name="Xu C."/>
            <person name="Chen H."/>
            <person name="Gleason M.L."/>
            <person name="Xu J.R."/>
            <person name="Liu H."/>
            <person name="Zhang R."/>
            <person name="Sun G."/>
        </authorList>
    </citation>
    <scope>NUCLEOTIDE SEQUENCE [LARGE SCALE GENOMIC DNA]</scope>
    <source>
        <strain evidence="4 5">LNHT1506</strain>
    </source>
</reference>
<dbReference type="Gene3D" id="1.20.1050.10">
    <property type="match status" value="1"/>
</dbReference>
<evidence type="ECO:0000313" key="5">
    <source>
        <dbReference type="Proteomes" id="UP000503462"/>
    </source>
</evidence>
<dbReference type="InterPro" id="IPR036249">
    <property type="entry name" value="Thioredoxin-like_sf"/>
</dbReference>
<keyword evidence="5" id="KW-1185">Reference proteome</keyword>
<dbReference type="AlphaFoldDB" id="A0A6H0Y5L6"/>
<evidence type="ECO:0000259" key="3">
    <source>
        <dbReference type="Pfam" id="PF22041"/>
    </source>
</evidence>
<dbReference type="Gene3D" id="3.40.30.10">
    <property type="entry name" value="Glutaredoxin"/>
    <property type="match status" value="1"/>
</dbReference>
<dbReference type="Pfam" id="PF13409">
    <property type="entry name" value="GST_N_2"/>
    <property type="match status" value="1"/>
</dbReference>
<organism evidence="4 5">
    <name type="scientific">Peltaster fructicola</name>
    <dbReference type="NCBI Taxonomy" id="286661"/>
    <lineage>
        <taxon>Eukaryota</taxon>
        <taxon>Fungi</taxon>
        <taxon>Dikarya</taxon>
        <taxon>Ascomycota</taxon>
        <taxon>Pezizomycotina</taxon>
        <taxon>Dothideomycetes</taxon>
        <taxon>Dothideomycetes incertae sedis</taxon>
        <taxon>Peltaster</taxon>
    </lineage>
</organism>
<dbReference type="InterPro" id="IPR054416">
    <property type="entry name" value="GST_UstS-like_C"/>
</dbReference>
<dbReference type="Pfam" id="PF22041">
    <property type="entry name" value="GST_C_7"/>
    <property type="match status" value="1"/>
</dbReference>
<evidence type="ECO:0000256" key="1">
    <source>
        <dbReference type="SAM" id="MobiDB-lite"/>
    </source>
</evidence>
<name>A0A6H0Y5L6_9PEZI</name>
<evidence type="ECO:0000259" key="2">
    <source>
        <dbReference type="Pfam" id="PF13409"/>
    </source>
</evidence>
<feature type="domain" description="GST N-terminal" evidence="2">
    <location>
        <begin position="23"/>
        <end position="97"/>
    </location>
</feature>
<feature type="domain" description="Glutathione S-transferase UstS-like C-terminal" evidence="3">
    <location>
        <begin position="215"/>
        <end position="270"/>
    </location>
</feature>
<evidence type="ECO:0000313" key="4">
    <source>
        <dbReference type="EMBL" id="QIX02266.1"/>
    </source>
</evidence>
<dbReference type="InterPro" id="IPR004045">
    <property type="entry name" value="Glutathione_S-Trfase_N"/>
</dbReference>
<dbReference type="Proteomes" id="UP000503462">
    <property type="component" value="Chromosome 5"/>
</dbReference>
<accession>A0A6H0Y5L6</accession>
<feature type="region of interest" description="Disordered" evidence="1">
    <location>
        <begin position="196"/>
        <end position="217"/>
    </location>
</feature>
<dbReference type="SUPFAM" id="SSF52833">
    <property type="entry name" value="Thioredoxin-like"/>
    <property type="match status" value="1"/>
</dbReference>
<dbReference type="EMBL" id="CP051143">
    <property type="protein sequence ID" value="QIX02266.1"/>
    <property type="molecule type" value="Genomic_DNA"/>
</dbReference>